<sequence length="142" mass="14555">MRSPCLCVSPGVGIDSGLGSGASNLPCTIEDIASWAQSCAHHSSPREILLQLTQRKIRAVNPAASPAPPPAGPAQDSGRESSCQPSSFSSAVNPAPTPASGPRESSPREYRAKSSATPAPNSSPGNQSSQLDYRLPPRGLPA</sequence>
<comment type="caution">
    <text evidence="2">The sequence shown here is derived from an EMBL/GenBank/DDBJ whole genome shotgun (WGS) entry which is preliminary data.</text>
</comment>
<feature type="compositionally biased region" description="Polar residues" evidence="1">
    <location>
        <begin position="114"/>
        <end position="131"/>
    </location>
</feature>
<evidence type="ECO:0000313" key="2">
    <source>
        <dbReference type="EMBL" id="GMN60510.1"/>
    </source>
</evidence>
<proteinExistence type="predicted"/>
<gene>
    <name evidence="2" type="ORF">TIFTF001_029600</name>
</gene>
<feature type="region of interest" description="Disordered" evidence="1">
    <location>
        <begin position="59"/>
        <end position="142"/>
    </location>
</feature>
<protein>
    <submittedName>
        <fullName evidence="2">Uncharacterized protein</fullName>
    </submittedName>
</protein>
<keyword evidence="3" id="KW-1185">Reference proteome</keyword>
<name>A0AA88DS02_FICCA</name>
<feature type="compositionally biased region" description="Polar residues" evidence="1">
    <location>
        <begin position="80"/>
        <end position="92"/>
    </location>
</feature>
<dbReference type="AlphaFoldDB" id="A0AA88DS02"/>
<dbReference type="Proteomes" id="UP001187192">
    <property type="component" value="Unassembled WGS sequence"/>
</dbReference>
<organism evidence="2 3">
    <name type="scientific">Ficus carica</name>
    <name type="common">Common fig</name>
    <dbReference type="NCBI Taxonomy" id="3494"/>
    <lineage>
        <taxon>Eukaryota</taxon>
        <taxon>Viridiplantae</taxon>
        <taxon>Streptophyta</taxon>
        <taxon>Embryophyta</taxon>
        <taxon>Tracheophyta</taxon>
        <taxon>Spermatophyta</taxon>
        <taxon>Magnoliopsida</taxon>
        <taxon>eudicotyledons</taxon>
        <taxon>Gunneridae</taxon>
        <taxon>Pentapetalae</taxon>
        <taxon>rosids</taxon>
        <taxon>fabids</taxon>
        <taxon>Rosales</taxon>
        <taxon>Moraceae</taxon>
        <taxon>Ficeae</taxon>
        <taxon>Ficus</taxon>
    </lineage>
</organism>
<reference evidence="2" key="1">
    <citation type="submission" date="2023-07" db="EMBL/GenBank/DDBJ databases">
        <title>draft genome sequence of fig (Ficus carica).</title>
        <authorList>
            <person name="Takahashi T."/>
            <person name="Nishimura K."/>
        </authorList>
    </citation>
    <scope>NUCLEOTIDE SEQUENCE</scope>
</reference>
<dbReference type="EMBL" id="BTGU01000099">
    <property type="protein sequence ID" value="GMN60510.1"/>
    <property type="molecule type" value="Genomic_DNA"/>
</dbReference>
<evidence type="ECO:0000313" key="3">
    <source>
        <dbReference type="Proteomes" id="UP001187192"/>
    </source>
</evidence>
<accession>A0AA88DS02</accession>
<evidence type="ECO:0000256" key="1">
    <source>
        <dbReference type="SAM" id="MobiDB-lite"/>
    </source>
</evidence>